<feature type="compositionally biased region" description="Polar residues" evidence="9">
    <location>
        <begin position="315"/>
        <end position="340"/>
    </location>
</feature>
<feature type="compositionally biased region" description="Basic and acidic residues" evidence="9">
    <location>
        <begin position="190"/>
        <end position="203"/>
    </location>
</feature>
<feature type="region of interest" description="Disordered" evidence="9">
    <location>
        <begin position="1"/>
        <end position="28"/>
    </location>
</feature>
<dbReference type="GO" id="GO:0046872">
    <property type="term" value="F:metal ion binding"/>
    <property type="evidence" value="ECO:0007669"/>
    <property type="project" value="UniProtKB-KW"/>
</dbReference>
<dbReference type="SUPFAM" id="SSF140856">
    <property type="entry name" value="USP8 N-terminal domain-like"/>
    <property type="match status" value="1"/>
</dbReference>
<dbReference type="PROSITE" id="PS50249">
    <property type="entry name" value="MPN"/>
    <property type="match status" value="1"/>
</dbReference>
<feature type="compositionally biased region" description="Basic and acidic residues" evidence="9">
    <location>
        <begin position="18"/>
        <end position="28"/>
    </location>
</feature>
<dbReference type="STRING" id="1141098.A0A1Y2E9P3"/>
<dbReference type="Proteomes" id="UP000193689">
    <property type="component" value="Unassembled WGS sequence"/>
</dbReference>
<evidence type="ECO:0000256" key="8">
    <source>
        <dbReference type="ARBA" id="ARBA00023049"/>
    </source>
</evidence>
<keyword evidence="8" id="KW-0482">Metalloprotease</keyword>
<evidence type="ECO:0000256" key="5">
    <source>
        <dbReference type="ARBA" id="ARBA00022786"/>
    </source>
</evidence>
<organism evidence="11 12">
    <name type="scientific">Pseudomassariella vexata</name>
    <dbReference type="NCBI Taxonomy" id="1141098"/>
    <lineage>
        <taxon>Eukaryota</taxon>
        <taxon>Fungi</taxon>
        <taxon>Dikarya</taxon>
        <taxon>Ascomycota</taxon>
        <taxon>Pezizomycotina</taxon>
        <taxon>Sordariomycetes</taxon>
        <taxon>Xylariomycetidae</taxon>
        <taxon>Amphisphaeriales</taxon>
        <taxon>Pseudomassariaceae</taxon>
        <taxon>Pseudomassariella</taxon>
    </lineage>
</organism>
<keyword evidence="6" id="KW-0378">Hydrolase</keyword>
<comment type="caution">
    <text evidence="11">The sequence shown here is derived from an EMBL/GenBank/DDBJ whole genome shotgun (WGS) entry which is preliminary data.</text>
</comment>
<evidence type="ECO:0000256" key="3">
    <source>
        <dbReference type="ARBA" id="ARBA00022670"/>
    </source>
</evidence>
<dbReference type="Gene3D" id="3.40.140.10">
    <property type="entry name" value="Cytidine Deaminase, domain 2"/>
    <property type="match status" value="1"/>
</dbReference>
<evidence type="ECO:0000256" key="1">
    <source>
        <dbReference type="ARBA" id="ARBA00001947"/>
    </source>
</evidence>
<protein>
    <recommendedName>
        <fullName evidence="10">MPN domain-containing protein</fullName>
    </recommendedName>
</protein>
<sequence length="617" mass="70514">MARRRNSGPNSMFNGVAHSRDAGSNKSTLKEQRFITSLFPLLNGNIIRRHRLVQTDQDVVAMDEEEPTRPQSIKEISKQAEDFHWNGTLPLKAWARTASMLEKQAGIYLQERNFGEAYMIYLRYSILYLDYLVKYPGSKTSEGKKILRPVAERLPNVLSNLEKIRPIVEKQYNEWEASEATRGKHRKKEFTKPKTPYEKHASRDPALSAKSRVLDASQNQELAVDLAQREIRKRDAARRATRQAGVSAEEEQHRRIAGFWDNWTDDLADKQTEDEQAFRRQMESTRRTGRTQDDHINDFIQRMSRTEREARPETPSRNSSTAYHYPSISKSQPVQYETLQPTRPQKEPPLQPPRPPKEDIYRSQYRHADSSLPPELPAKELIYPTPEPSQEPPQGPPELPPKISEAPAAPSPPSESLQRPTFRAAAYLENGEPIRSVFLPAQLRSEFMALAADHTRRGVEMCGLLCGTAVNNALFIRCLLIPEQKCTPDTCEMENESAMFDYCMSEDLLMLGWIHTHPTQTCFMSSRDLHTQAGYQVMLPESIAIVCAPRFEPSYGIFRLTNPPGLPHILHCTQTATFHQHSIDNLYTGAEEPAGHVYENDRLEFYVHDLRPGKGNV</sequence>
<dbReference type="CDD" id="cd08066">
    <property type="entry name" value="MPN_AMSH_like"/>
    <property type="match status" value="1"/>
</dbReference>
<feature type="region of interest" description="Disordered" evidence="9">
    <location>
        <begin position="178"/>
        <end position="208"/>
    </location>
</feature>
<keyword evidence="7" id="KW-0862">Zinc</keyword>
<dbReference type="InterPro" id="IPR037518">
    <property type="entry name" value="MPN"/>
</dbReference>
<feature type="compositionally biased region" description="Basic and acidic residues" evidence="9">
    <location>
        <begin position="304"/>
        <end position="314"/>
    </location>
</feature>
<keyword evidence="4" id="KW-0479">Metal-binding</keyword>
<dbReference type="GeneID" id="63775754"/>
<name>A0A1Y2E9P3_9PEZI</name>
<dbReference type="InParanoid" id="A0A1Y2E9P3"/>
<dbReference type="GO" id="GO:0070536">
    <property type="term" value="P:protein K63-linked deubiquitination"/>
    <property type="evidence" value="ECO:0007669"/>
    <property type="project" value="InterPro"/>
</dbReference>
<dbReference type="InterPro" id="IPR044098">
    <property type="entry name" value="STAMBP/STALP-like_MPN"/>
</dbReference>
<evidence type="ECO:0000256" key="4">
    <source>
        <dbReference type="ARBA" id="ARBA00022723"/>
    </source>
</evidence>
<dbReference type="GO" id="GO:0006508">
    <property type="term" value="P:proteolysis"/>
    <property type="evidence" value="ECO:0007669"/>
    <property type="project" value="UniProtKB-KW"/>
</dbReference>
<dbReference type="GO" id="GO:0140492">
    <property type="term" value="F:metal-dependent deubiquitinase activity"/>
    <property type="evidence" value="ECO:0007669"/>
    <property type="project" value="InterPro"/>
</dbReference>
<feature type="compositionally biased region" description="Pro residues" evidence="9">
    <location>
        <begin position="385"/>
        <end position="400"/>
    </location>
</feature>
<evidence type="ECO:0000259" key="10">
    <source>
        <dbReference type="PROSITE" id="PS50249"/>
    </source>
</evidence>
<dbReference type="AlphaFoldDB" id="A0A1Y2E9P3"/>
<evidence type="ECO:0000313" key="11">
    <source>
        <dbReference type="EMBL" id="ORY68262.1"/>
    </source>
</evidence>
<dbReference type="RefSeq" id="XP_040718549.1">
    <property type="nucleotide sequence ID" value="XM_040859542.1"/>
</dbReference>
<dbReference type="PANTHER" id="PTHR12947:SF13">
    <property type="entry name" value="FI19924P1"/>
    <property type="match status" value="1"/>
</dbReference>
<evidence type="ECO:0000256" key="6">
    <source>
        <dbReference type="ARBA" id="ARBA00022801"/>
    </source>
</evidence>
<dbReference type="GO" id="GO:0061578">
    <property type="term" value="F:K63-linked deubiquitinase activity"/>
    <property type="evidence" value="ECO:0007669"/>
    <property type="project" value="InterPro"/>
</dbReference>
<dbReference type="Pfam" id="PF01398">
    <property type="entry name" value="JAB"/>
    <property type="match status" value="1"/>
</dbReference>
<evidence type="ECO:0000313" key="12">
    <source>
        <dbReference type="Proteomes" id="UP000193689"/>
    </source>
</evidence>
<comment type="cofactor">
    <cofactor evidence="1">
        <name>Zn(2+)</name>
        <dbReference type="ChEBI" id="CHEBI:29105"/>
    </cofactor>
</comment>
<dbReference type="OrthoDB" id="3640at2759"/>
<dbReference type="InterPro" id="IPR000555">
    <property type="entry name" value="JAMM/MPN+_dom"/>
</dbReference>
<dbReference type="SMART" id="SM00232">
    <property type="entry name" value="JAB_MPN"/>
    <property type="match status" value="1"/>
</dbReference>
<feature type="region of interest" description="Disordered" evidence="9">
    <location>
        <begin position="272"/>
        <end position="418"/>
    </location>
</feature>
<feature type="compositionally biased region" description="Basic and acidic residues" evidence="9">
    <location>
        <begin position="272"/>
        <end position="297"/>
    </location>
</feature>
<evidence type="ECO:0000256" key="9">
    <source>
        <dbReference type="SAM" id="MobiDB-lite"/>
    </source>
</evidence>
<proteinExistence type="inferred from homology"/>
<dbReference type="Gene3D" id="1.20.58.80">
    <property type="entry name" value="Phosphotransferase system, lactose/cellobiose-type IIA subunit"/>
    <property type="match status" value="1"/>
</dbReference>
<feature type="compositionally biased region" description="Basic and acidic residues" evidence="9">
    <location>
        <begin position="355"/>
        <end position="369"/>
    </location>
</feature>
<dbReference type="GO" id="GO:0016020">
    <property type="term" value="C:membrane"/>
    <property type="evidence" value="ECO:0007669"/>
    <property type="project" value="TreeGrafter"/>
</dbReference>
<feature type="domain" description="MPN" evidence="10">
    <location>
        <begin position="437"/>
        <end position="567"/>
    </location>
</feature>
<dbReference type="EMBL" id="MCFJ01000003">
    <property type="protein sequence ID" value="ORY68262.1"/>
    <property type="molecule type" value="Genomic_DNA"/>
</dbReference>
<keyword evidence="12" id="KW-1185">Reference proteome</keyword>
<reference evidence="11 12" key="1">
    <citation type="submission" date="2016-07" db="EMBL/GenBank/DDBJ databases">
        <title>Pervasive Adenine N6-methylation of Active Genes in Fungi.</title>
        <authorList>
            <consortium name="DOE Joint Genome Institute"/>
            <person name="Mondo S.J."/>
            <person name="Dannebaum R.O."/>
            <person name="Kuo R.C."/>
            <person name="Labutti K."/>
            <person name="Haridas S."/>
            <person name="Kuo A."/>
            <person name="Salamov A."/>
            <person name="Ahrendt S.R."/>
            <person name="Lipzen A."/>
            <person name="Sullivan W."/>
            <person name="Andreopoulos W.B."/>
            <person name="Clum A."/>
            <person name="Lindquist E."/>
            <person name="Daum C."/>
            <person name="Ramamoorthy G.K."/>
            <person name="Gryganskyi A."/>
            <person name="Culley D."/>
            <person name="Magnuson J.K."/>
            <person name="James T.Y."/>
            <person name="O'Malley M.A."/>
            <person name="Stajich J.E."/>
            <person name="Spatafora J.W."/>
            <person name="Visel A."/>
            <person name="Grigoriev I.V."/>
        </authorList>
    </citation>
    <scope>NUCLEOTIDE SEQUENCE [LARGE SCALE GENOMIC DNA]</scope>
    <source>
        <strain evidence="11 12">CBS 129021</strain>
    </source>
</reference>
<comment type="similarity">
    <text evidence="2">Belongs to the peptidase M67C family.</text>
</comment>
<evidence type="ECO:0000256" key="2">
    <source>
        <dbReference type="ARBA" id="ARBA00010981"/>
    </source>
</evidence>
<dbReference type="SUPFAM" id="SSF102712">
    <property type="entry name" value="JAB1/MPN domain"/>
    <property type="match status" value="1"/>
</dbReference>
<dbReference type="FunFam" id="3.40.140.10:FF:000033">
    <property type="entry name" value="AMSH-like protease sst2"/>
    <property type="match status" value="1"/>
</dbReference>
<dbReference type="PANTHER" id="PTHR12947">
    <property type="entry name" value="AMSH-LIKE PROTEASE"/>
    <property type="match status" value="1"/>
</dbReference>
<keyword evidence="5" id="KW-0833">Ubl conjugation pathway</keyword>
<gene>
    <name evidence="11" type="ORF">BCR38DRAFT_422604</name>
</gene>
<dbReference type="GO" id="GO:0005768">
    <property type="term" value="C:endosome"/>
    <property type="evidence" value="ECO:0007669"/>
    <property type="project" value="TreeGrafter"/>
</dbReference>
<evidence type="ECO:0000256" key="7">
    <source>
        <dbReference type="ARBA" id="ARBA00022833"/>
    </source>
</evidence>
<accession>A0A1Y2E9P3</accession>
<keyword evidence="3" id="KW-0645">Protease</keyword>